<evidence type="ECO:0000313" key="3">
    <source>
        <dbReference type="EnsemblMetazoa" id="ASIC004566-PA"/>
    </source>
</evidence>
<reference evidence="2 4" key="1">
    <citation type="journal article" date="2014" name="BMC Genomics">
        <title>Genome sequence of Anopheles sinensis provides insight into genetics basis of mosquito competence for malaria parasites.</title>
        <authorList>
            <person name="Zhou D."/>
            <person name="Zhang D."/>
            <person name="Ding G."/>
            <person name="Shi L."/>
            <person name="Hou Q."/>
            <person name="Ye Y."/>
            <person name="Xu Y."/>
            <person name="Zhou H."/>
            <person name="Xiong C."/>
            <person name="Li S."/>
            <person name="Yu J."/>
            <person name="Hong S."/>
            <person name="Yu X."/>
            <person name="Zou P."/>
            <person name="Chen C."/>
            <person name="Chang X."/>
            <person name="Wang W."/>
            <person name="Lv Y."/>
            <person name="Sun Y."/>
            <person name="Ma L."/>
            <person name="Shen B."/>
            <person name="Zhu C."/>
        </authorList>
    </citation>
    <scope>NUCLEOTIDE SEQUENCE [LARGE SCALE GENOMIC DNA]</scope>
</reference>
<protein>
    <submittedName>
        <fullName evidence="2 3">Glycosyl hydrolase family protein</fullName>
    </submittedName>
</protein>
<dbReference type="GO" id="GO:0016787">
    <property type="term" value="F:hydrolase activity"/>
    <property type="evidence" value="ECO:0007669"/>
    <property type="project" value="UniProtKB-KW"/>
</dbReference>
<gene>
    <name evidence="2" type="ORF">ZHAS_00004566</name>
</gene>
<feature type="region of interest" description="Disordered" evidence="1">
    <location>
        <begin position="65"/>
        <end position="87"/>
    </location>
</feature>
<evidence type="ECO:0000313" key="4">
    <source>
        <dbReference type="Proteomes" id="UP000030765"/>
    </source>
</evidence>
<reference evidence="3" key="2">
    <citation type="submission" date="2020-05" db="UniProtKB">
        <authorList>
            <consortium name="EnsemblMetazoa"/>
        </authorList>
    </citation>
    <scope>IDENTIFICATION</scope>
</reference>
<name>A0A084VHI8_ANOSI</name>
<keyword evidence="4" id="KW-1185">Reference proteome</keyword>
<dbReference type="VEuPathDB" id="VectorBase:ASIC004566"/>
<proteinExistence type="predicted"/>
<dbReference type="AlphaFoldDB" id="A0A084VHI8"/>
<evidence type="ECO:0000256" key="1">
    <source>
        <dbReference type="SAM" id="MobiDB-lite"/>
    </source>
</evidence>
<dbReference type="Proteomes" id="UP000030765">
    <property type="component" value="Unassembled WGS sequence"/>
</dbReference>
<sequence length="87" mass="9683">MALTFSFEPTSFKRCHYQDKISINYRKDGRFSVCMKAPDEPNSLLFAVAGVLHLSGLNGATISPDLTKASDNTHHRSDGWTLTKNSH</sequence>
<organism evidence="2">
    <name type="scientific">Anopheles sinensis</name>
    <name type="common">Mosquito</name>
    <dbReference type="NCBI Taxonomy" id="74873"/>
    <lineage>
        <taxon>Eukaryota</taxon>
        <taxon>Metazoa</taxon>
        <taxon>Ecdysozoa</taxon>
        <taxon>Arthropoda</taxon>
        <taxon>Hexapoda</taxon>
        <taxon>Insecta</taxon>
        <taxon>Pterygota</taxon>
        <taxon>Neoptera</taxon>
        <taxon>Endopterygota</taxon>
        <taxon>Diptera</taxon>
        <taxon>Nematocera</taxon>
        <taxon>Culicoidea</taxon>
        <taxon>Culicidae</taxon>
        <taxon>Anophelinae</taxon>
        <taxon>Anopheles</taxon>
    </lineage>
</organism>
<evidence type="ECO:0000313" key="2">
    <source>
        <dbReference type="EMBL" id="KFB37432.1"/>
    </source>
</evidence>
<dbReference type="EnsemblMetazoa" id="ASIC004566-RA">
    <property type="protein sequence ID" value="ASIC004566-PA"/>
    <property type="gene ID" value="ASIC004566"/>
</dbReference>
<dbReference type="EMBL" id="KE524842">
    <property type="protein sequence ID" value="KFB37432.1"/>
    <property type="molecule type" value="Genomic_DNA"/>
</dbReference>
<keyword evidence="2" id="KW-0378">Hydrolase</keyword>
<accession>A0A084VHI8</accession>
<dbReference type="EMBL" id="ATLV01013177">
    <property type="status" value="NOT_ANNOTATED_CDS"/>
    <property type="molecule type" value="Genomic_DNA"/>
</dbReference>